<organism evidence="2 3">
    <name type="scientific">Colwellia echini</name>
    <dbReference type="NCBI Taxonomy" id="1982103"/>
    <lineage>
        <taxon>Bacteria</taxon>
        <taxon>Pseudomonadati</taxon>
        <taxon>Pseudomonadota</taxon>
        <taxon>Gammaproteobacteria</taxon>
        <taxon>Alteromonadales</taxon>
        <taxon>Colwelliaceae</taxon>
        <taxon>Colwellia</taxon>
    </lineage>
</organism>
<comment type="caution">
    <text evidence="2">The sequence shown here is derived from an EMBL/GenBank/DDBJ whole genome shotgun (WGS) entry which is preliminary data.</text>
</comment>
<keyword evidence="3" id="KW-1185">Reference proteome</keyword>
<name>A0ABY3MTW8_9GAMM</name>
<feature type="chain" id="PRO_5046288461" evidence="1">
    <location>
        <begin position="40"/>
        <end position="211"/>
    </location>
</feature>
<evidence type="ECO:0000256" key="1">
    <source>
        <dbReference type="SAM" id="SignalP"/>
    </source>
</evidence>
<dbReference type="EMBL" id="PJAI02000020">
    <property type="protein sequence ID" value="TYK64651.1"/>
    <property type="molecule type" value="Genomic_DNA"/>
</dbReference>
<evidence type="ECO:0000313" key="3">
    <source>
        <dbReference type="Proteomes" id="UP000815846"/>
    </source>
</evidence>
<feature type="signal peptide" evidence="1">
    <location>
        <begin position="1"/>
        <end position="39"/>
    </location>
</feature>
<dbReference type="RefSeq" id="WP_148747772.1">
    <property type="nucleotide sequence ID" value="NZ_PJAI02000020.1"/>
</dbReference>
<proteinExistence type="predicted"/>
<reference evidence="2 3" key="1">
    <citation type="submission" date="2019-08" db="EMBL/GenBank/DDBJ databases">
        <title>Microbe sample from Colwellia echini.</title>
        <authorList>
            <person name="Christiansen L."/>
            <person name="Pathiraja D."/>
            <person name="Schultz-Johansen M."/>
            <person name="Choi I.-G."/>
            <person name="Stougaard P."/>
        </authorList>
    </citation>
    <scope>NUCLEOTIDE SEQUENCE [LARGE SCALE GENOMIC DNA]</scope>
    <source>
        <strain evidence="2 3">A3</strain>
    </source>
</reference>
<protein>
    <submittedName>
        <fullName evidence="2">Uncharacterized protein</fullName>
    </submittedName>
</protein>
<accession>A0ABY3MTW8</accession>
<dbReference type="Proteomes" id="UP000815846">
    <property type="component" value="Unassembled WGS sequence"/>
</dbReference>
<evidence type="ECO:0000313" key="2">
    <source>
        <dbReference type="EMBL" id="TYK64651.1"/>
    </source>
</evidence>
<keyword evidence="1" id="KW-0732">Signal</keyword>
<gene>
    <name evidence="2" type="ORF">CWS31_014455</name>
</gene>
<sequence>MTNNLHSTLNLNVKKTLRFITFISLSLISLLATTRTTLADTVSITADMSPEIIAEYEQQLASESWPEMHTKLALMDNPYAKSYKVLKKKLKSEAAPGERKRLMTHEESIFMAKKMRFDYCQASVSFFVDFAQRAFDLSTAEQKPLSKDQLMTGNGVAYPFTEAEKNNPATRPPQIALTLGWKYKGQGHARAEEFLATCLAIPVELYYKEDK</sequence>